<dbReference type="Proteomes" id="UP000001064">
    <property type="component" value="Unassembled WGS sequence"/>
</dbReference>
<evidence type="ECO:0000313" key="4">
    <source>
        <dbReference type="Proteomes" id="UP000001064"/>
    </source>
</evidence>
<evidence type="ECO:0000256" key="2">
    <source>
        <dbReference type="SAM" id="Phobius"/>
    </source>
</evidence>
<dbReference type="VEuPathDB" id="AmoebaDB:DICPUDRAFT_85393"/>
<reference evidence="4" key="1">
    <citation type="journal article" date="2011" name="Genome Biol.">
        <title>Comparative genomics of the social amoebae Dictyostelium discoideum and Dictyostelium purpureum.</title>
        <authorList>
            <consortium name="US DOE Joint Genome Institute (JGI-PGF)"/>
            <person name="Sucgang R."/>
            <person name="Kuo A."/>
            <person name="Tian X."/>
            <person name="Salerno W."/>
            <person name="Parikh A."/>
            <person name="Feasley C.L."/>
            <person name="Dalin E."/>
            <person name="Tu H."/>
            <person name="Huang E."/>
            <person name="Barry K."/>
            <person name="Lindquist E."/>
            <person name="Shapiro H."/>
            <person name="Bruce D."/>
            <person name="Schmutz J."/>
            <person name="Salamov A."/>
            <person name="Fey P."/>
            <person name="Gaudet P."/>
            <person name="Anjard C."/>
            <person name="Babu M.M."/>
            <person name="Basu S."/>
            <person name="Bushmanova Y."/>
            <person name="van der Wel H."/>
            <person name="Katoh-Kurasawa M."/>
            <person name="Dinh C."/>
            <person name="Coutinho P.M."/>
            <person name="Saito T."/>
            <person name="Elias M."/>
            <person name="Schaap P."/>
            <person name="Kay R.R."/>
            <person name="Henrissat B."/>
            <person name="Eichinger L."/>
            <person name="Rivero F."/>
            <person name="Putnam N.H."/>
            <person name="West C.M."/>
            <person name="Loomis W.F."/>
            <person name="Chisholm R.L."/>
            <person name="Shaulsky G."/>
            <person name="Strassmann J.E."/>
            <person name="Queller D.C."/>
            <person name="Kuspa A."/>
            <person name="Grigoriev I.V."/>
        </authorList>
    </citation>
    <scope>NUCLEOTIDE SEQUENCE [LARGE SCALE GENOMIC DNA]</scope>
    <source>
        <strain evidence="4">QSDP1</strain>
    </source>
</reference>
<keyword evidence="2" id="KW-0472">Membrane</keyword>
<dbReference type="EMBL" id="GL871610">
    <property type="protein sequence ID" value="EGC28518.1"/>
    <property type="molecule type" value="Genomic_DNA"/>
</dbReference>
<sequence>MYRMGSMYGYRSFKNTKFLFHNNNNNNIYIIFKLKLFIRNIHFNIFIYKWIFHSTIFLLKYIRIKKLQQNNNNNNITTSTQHYTPITNNLFAQMQFCQHPQQHPQYVKPNNQSPSHLFGLSTSPSHLGPQFPPPTSSAPSTSSSTTSEEWIFGQRYLEI</sequence>
<gene>
    <name evidence="3" type="ORF">DICPUDRAFT_85393</name>
</gene>
<evidence type="ECO:0000313" key="3">
    <source>
        <dbReference type="EMBL" id="EGC28518.1"/>
    </source>
</evidence>
<name>F1A5K9_DICPU</name>
<feature type="compositionally biased region" description="Low complexity" evidence="1">
    <location>
        <begin position="137"/>
        <end position="147"/>
    </location>
</feature>
<dbReference type="RefSeq" id="XP_003294953.1">
    <property type="nucleotide sequence ID" value="XM_003294905.1"/>
</dbReference>
<proteinExistence type="predicted"/>
<keyword evidence="4" id="KW-1185">Reference proteome</keyword>
<dbReference type="KEGG" id="dpp:DICPUDRAFT_85393"/>
<dbReference type="GeneID" id="10510757"/>
<feature type="transmembrane region" description="Helical" evidence="2">
    <location>
        <begin position="41"/>
        <end position="59"/>
    </location>
</feature>
<feature type="region of interest" description="Disordered" evidence="1">
    <location>
        <begin position="126"/>
        <end position="147"/>
    </location>
</feature>
<organism evidence="3 4">
    <name type="scientific">Dictyostelium purpureum</name>
    <name type="common">Slime mold</name>
    <dbReference type="NCBI Taxonomy" id="5786"/>
    <lineage>
        <taxon>Eukaryota</taxon>
        <taxon>Amoebozoa</taxon>
        <taxon>Evosea</taxon>
        <taxon>Eumycetozoa</taxon>
        <taxon>Dictyostelia</taxon>
        <taxon>Dictyosteliales</taxon>
        <taxon>Dictyosteliaceae</taxon>
        <taxon>Dictyostelium</taxon>
    </lineage>
</organism>
<protein>
    <submittedName>
        <fullName evidence="3">Uncharacterized protein</fullName>
    </submittedName>
</protein>
<dbReference type="AlphaFoldDB" id="F1A5K9"/>
<accession>F1A5K9</accession>
<evidence type="ECO:0000256" key="1">
    <source>
        <dbReference type="SAM" id="MobiDB-lite"/>
    </source>
</evidence>
<keyword evidence="2" id="KW-1133">Transmembrane helix</keyword>
<keyword evidence="2" id="KW-0812">Transmembrane</keyword>
<dbReference type="InParanoid" id="F1A5K9"/>